<proteinExistence type="predicted"/>
<feature type="signal peptide" evidence="1">
    <location>
        <begin position="1"/>
        <end position="19"/>
    </location>
</feature>
<name>A0A2U0U6Z9_9BACT</name>
<feature type="chain" id="PRO_5015439429" evidence="1">
    <location>
        <begin position="20"/>
        <end position="417"/>
    </location>
</feature>
<dbReference type="InterPro" id="IPR018550">
    <property type="entry name" value="Lipid-A_deacylase-rel"/>
</dbReference>
<dbReference type="AlphaFoldDB" id="A0A2U0U6Z9"/>
<dbReference type="OrthoDB" id="627554at2"/>
<dbReference type="EMBL" id="QENY01000012">
    <property type="protein sequence ID" value="PVX53431.1"/>
    <property type="molecule type" value="Genomic_DNA"/>
</dbReference>
<organism evidence="2 3">
    <name type="scientific">Hallella colorans</name>
    <dbReference type="NCBI Taxonomy" id="1703337"/>
    <lineage>
        <taxon>Bacteria</taxon>
        <taxon>Pseudomonadati</taxon>
        <taxon>Bacteroidota</taxon>
        <taxon>Bacteroidia</taxon>
        <taxon>Bacteroidales</taxon>
        <taxon>Prevotellaceae</taxon>
        <taxon>Hallella</taxon>
    </lineage>
</organism>
<evidence type="ECO:0000313" key="2">
    <source>
        <dbReference type="EMBL" id="PVX53431.1"/>
    </source>
</evidence>
<dbReference type="Proteomes" id="UP000245870">
    <property type="component" value="Unassembled WGS sequence"/>
</dbReference>
<comment type="caution">
    <text evidence="2">The sequence shown here is derived from an EMBL/GenBank/DDBJ whole genome shotgun (WGS) entry which is preliminary data.</text>
</comment>
<keyword evidence="3" id="KW-1185">Reference proteome</keyword>
<reference evidence="2 3" key="1">
    <citation type="submission" date="2018-05" db="EMBL/GenBank/DDBJ databases">
        <title>Genomic Encyclopedia of Type Strains, Phase IV (KMG-IV): sequencing the most valuable type-strain genomes for metagenomic binning, comparative biology and taxonomic classification.</title>
        <authorList>
            <person name="Goeker M."/>
        </authorList>
    </citation>
    <scope>NUCLEOTIDE SEQUENCE [LARGE SCALE GENOMIC DNA]</scope>
    <source>
        <strain evidence="2 3">DSM 100333</strain>
    </source>
</reference>
<keyword evidence="1" id="KW-0732">Signal</keyword>
<sequence length="417" mass="47615">MKVIAIFLMGMFSMLSVSANENDTTYCRHWSAGLTVQPGWVIGADQYVRKWLRENFAIAFDAAVRYAVLPRDSDAYAKDFGYPALSVGLKYALNHGVTMRREKDAAWGLLQPVDYTSRLGNTVTVYAMFERAILRTPHWQIDYTLATGVGYTKSKYNTYNAIDNEFIGSRWLIYFGAGAHATYYLDRAWGVRAGVDFYHHSNGAMNRPNKGVNVLGPSVGVVYEPYHDELARSGKPCVRQPFTPFSFMDFAFSVGVKTLHEDWQLTQFRTPPGAPNYRTSNFKVYPTYSLQTSFMRRYARRWASGIGVDVFLVSYANRVRQLDERDGLRLKHSPWSMGVSGKHRVYYHNLSLDMSLGYYLFRALGDNANKVETPYYEQIGVHYTFTKLKCLNIGINIKAHKTKADYTELALSMPMRL</sequence>
<dbReference type="RefSeq" id="WP_116616668.1">
    <property type="nucleotide sequence ID" value="NZ_CAMQYP010000002.1"/>
</dbReference>
<dbReference type="Pfam" id="PF09411">
    <property type="entry name" value="PagL"/>
    <property type="match status" value="1"/>
</dbReference>
<evidence type="ECO:0000313" key="3">
    <source>
        <dbReference type="Proteomes" id="UP000245870"/>
    </source>
</evidence>
<gene>
    <name evidence="2" type="ORF">C7379_11212</name>
</gene>
<protein>
    <submittedName>
        <fullName evidence="2">Lipid A 3-O-deacylase PagL</fullName>
    </submittedName>
</protein>
<evidence type="ECO:0000256" key="1">
    <source>
        <dbReference type="SAM" id="SignalP"/>
    </source>
</evidence>
<accession>A0A2U0U6Z9</accession>
<dbReference type="Gene3D" id="2.40.160.20">
    <property type="match status" value="1"/>
</dbReference>